<keyword evidence="3" id="KW-1185">Reference proteome</keyword>
<accession>A0AAV7USI9</accession>
<reference evidence="2" key="1">
    <citation type="journal article" date="2022" name="bioRxiv">
        <title>Sequencing and chromosome-scale assembly of the giantPleurodeles waltlgenome.</title>
        <authorList>
            <person name="Brown T."/>
            <person name="Elewa A."/>
            <person name="Iarovenko S."/>
            <person name="Subramanian E."/>
            <person name="Araus A.J."/>
            <person name="Petzold A."/>
            <person name="Susuki M."/>
            <person name="Suzuki K.-i.T."/>
            <person name="Hayashi T."/>
            <person name="Toyoda A."/>
            <person name="Oliveira C."/>
            <person name="Osipova E."/>
            <person name="Leigh N.D."/>
            <person name="Simon A."/>
            <person name="Yun M.H."/>
        </authorList>
    </citation>
    <scope>NUCLEOTIDE SEQUENCE</scope>
    <source>
        <strain evidence="2">20211129_DDA</strain>
        <tissue evidence="2">Liver</tissue>
    </source>
</reference>
<proteinExistence type="predicted"/>
<sequence length="117" mass="12772">MTRPQRGEVPTKQTRVGTGVGERRRKKRPKTLGQSGAGRAGPVVIRGQAHALIGGKKKERTLQIEALEKEVRVLEVQLPGDSSEELCLQLLVKQAELHDLAEEGDQEICPGDSEKAI</sequence>
<dbReference type="EMBL" id="JANPWB010000004">
    <property type="protein sequence ID" value="KAJ1190914.1"/>
    <property type="molecule type" value="Genomic_DNA"/>
</dbReference>
<evidence type="ECO:0000256" key="1">
    <source>
        <dbReference type="SAM" id="MobiDB-lite"/>
    </source>
</evidence>
<gene>
    <name evidence="2" type="ORF">NDU88_000233</name>
</gene>
<dbReference type="AlphaFoldDB" id="A0AAV7USI9"/>
<feature type="region of interest" description="Disordered" evidence="1">
    <location>
        <begin position="1"/>
        <end position="41"/>
    </location>
</feature>
<name>A0AAV7USI9_PLEWA</name>
<evidence type="ECO:0000313" key="3">
    <source>
        <dbReference type="Proteomes" id="UP001066276"/>
    </source>
</evidence>
<dbReference type="Proteomes" id="UP001066276">
    <property type="component" value="Chromosome 2_2"/>
</dbReference>
<comment type="caution">
    <text evidence="2">The sequence shown here is derived from an EMBL/GenBank/DDBJ whole genome shotgun (WGS) entry which is preliminary data.</text>
</comment>
<organism evidence="2 3">
    <name type="scientific">Pleurodeles waltl</name>
    <name type="common">Iberian ribbed newt</name>
    <dbReference type="NCBI Taxonomy" id="8319"/>
    <lineage>
        <taxon>Eukaryota</taxon>
        <taxon>Metazoa</taxon>
        <taxon>Chordata</taxon>
        <taxon>Craniata</taxon>
        <taxon>Vertebrata</taxon>
        <taxon>Euteleostomi</taxon>
        <taxon>Amphibia</taxon>
        <taxon>Batrachia</taxon>
        <taxon>Caudata</taxon>
        <taxon>Salamandroidea</taxon>
        <taxon>Salamandridae</taxon>
        <taxon>Pleurodelinae</taxon>
        <taxon>Pleurodeles</taxon>
    </lineage>
</organism>
<evidence type="ECO:0000313" key="2">
    <source>
        <dbReference type="EMBL" id="KAJ1190914.1"/>
    </source>
</evidence>
<protein>
    <submittedName>
        <fullName evidence="2">Uncharacterized protein</fullName>
    </submittedName>
</protein>